<evidence type="ECO:0000313" key="3">
    <source>
        <dbReference type="Proteomes" id="UP001140562"/>
    </source>
</evidence>
<accession>A0A9W8WT77</accession>
<proteinExistence type="predicted"/>
<name>A0A9W8WT77_9PLEO</name>
<keyword evidence="3" id="KW-1185">Reference proteome</keyword>
<dbReference type="EMBL" id="JAPEUV010000128">
    <property type="protein sequence ID" value="KAJ4332077.1"/>
    <property type="molecule type" value="Genomic_DNA"/>
</dbReference>
<dbReference type="AlphaFoldDB" id="A0A9W8WT77"/>
<feature type="region of interest" description="Disordered" evidence="1">
    <location>
        <begin position="470"/>
        <end position="598"/>
    </location>
</feature>
<sequence length="598" mass="67181">MAKNATTVARPEKKRGAQTPAAGPRTKRPRRGGNEINEVDEQDPQDANTERDKEDEQPRQPVRRGGTKQPESSGKKAGPPVDIPTDHGGRKSAGNPAEKPTSNPPEKQSGGRKGPKQTTSVSGTEDTGKNGPSKGNDGDHDNHDNEIDDGSRLGKTKKQTEFLVDWESSWITGAQARSFGRGAVNEWKRLDQAGHTSGHNGETLLNIKNPTSDHSEQKRREMNDIIFSELADFLNANVNRLREKLFKPGEWRFLDEYQENNAKAAAEGGPAANADLTATQVMRSSFATMSASQNRAEERFRFDDILVQWDGVVDEEAQSHNAQPRKGQSVRKFLNPLFNPELRDDDDDDWKIEDSTIHLIAVWRAVLHIIFDAPYLLTHTWPLMLITLFFNDNEISHALWFDSPFEFEIETDENNGTWYDRVNTRMVYEYQAKHWKADNRTMDEIFATLECVRRFVKQHVDPLIKEIQEYDPQPKQATQTTEEKVEPEAEQELQEVIDPTEQVEEGEESEPAKEWTAQHLFEDEVQGSEDGVTTPVAADSEDEALGEIMKTEFSHLPTEPGGTPTGTPPRRITKADKAGDGKATKARNAGRARRTAKK</sequence>
<organism evidence="2 3">
    <name type="scientific">Didymella glomerata</name>
    <dbReference type="NCBI Taxonomy" id="749621"/>
    <lineage>
        <taxon>Eukaryota</taxon>
        <taxon>Fungi</taxon>
        <taxon>Dikarya</taxon>
        <taxon>Ascomycota</taxon>
        <taxon>Pezizomycotina</taxon>
        <taxon>Dothideomycetes</taxon>
        <taxon>Pleosporomycetidae</taxon>
        <taxon>Pleosporales</taxon>
        <taxon>Pleosporineae</taxon>
        <taxon>Didymellaceae</taxon>
        <taxon>Didymella</taxon>
    </lineage>
</organism>
<feature type="compositionally biased region" description="Basic and acidic residues" evidence="1">
    <location>
        <begin position="48"/>
        <end position="58"/>
    </location>
</feature>
<feature type="region of interest" description="Disordered" evidence="1">
    <location>
        <begin position="1"/>
        <end position="154"/>
    </location>
</feature>
<feature type="compositionally biased region" description="Basic and acidic residues" evidence="1">
    <location>
        <begin position="136"/>
        <end position="152"/>
    </location>
</feature>
<evidence type="ECO:0000313" key="2">
    <source>
        <dbReference type="EMBL" id="KAJ4332077.1"/>
    </source>
</evidence>
<feature type="compositionally biased region" description="Basic and acidic residues" evidence="1">
    <location>
        <begin position="573"/>
        <end position="583"/>
    </location>
</feature>
<protein>
    <submittedName>
        <fullName evidence="2">Uncharacterized protein</fullName>
    </submittedName>
</protein>
<gene>
    <name evidence="2" type="ORF">N0V87_008638</name>
</gene>
<dbReference type="Proteomes" id="UP001140562">
    <property type="component" value="Unassembled WGS sequence"/>
</dbReference>
<evidence type="ECO:0000256" key="1">
    <source>
        <dbReference type="SAM" id="MobiDB-lite"/>
    </source>
</evidence>
<reference evidence="2" key="1">
    <citation type="submission" date="2022-10" db="EMBL/GenBank/DDBJ databases">
        <title>Tapping the CABI collections for fungal endophytes: first genome assemblies for Collariella, Neodidymelliopsis, Ascochyta clinopodiicola, Didymella pomorum, Didymosphaeria variabile, Neocosmospora piperis and Neocucurbitaria cava.</title>
        <authorList>
            <person name="Hill R."/>
        </authorList>
    </citation>
    <scope>NUCLEOTIDE SEQUENCE</scope>
    <source>
        <strain evidence="2">IMI 360193</strain>
    </source>
</reference>
<feature type="region of interest" description="Disordered" evidence="1">
    <location>
        <begin position="193"/>
        <end position="215"/>
    </location>
</feature>
<comment type="caution">
    <text evidence="2">The sequence shown here is derived from an EMBL/GenBank/DDBJ whole genome shotgun (WGS) entry which is preliminary data.</text>
</comment>
<feature type="compositionally biased region" description="Polar residues" evidence="1">
    <location>
        <begin position="116"/>
        <end position="125"/>
    </location>
</feature>
<feature type="compositionally biased region" description="Basic residues" evidence="1">
    <location>
        <begin position="584"/>
        <end position="598"/>
    </location>
</feature>